<evidence type="ECO:0000259" key="6">
    <source>
        <dbReference type="Pfam" id="PF03275"/>
    </source>
</evidence>
<dbReference type="NCBIfam" id="TIGR00031">
    <property type="entry name" value="UDP-GALP_mutase"/>
    <property type="match status" value="1"/>
</dbReference>
<name>A0A6J7BH88_9ZZZZ</name>
<dbReference type="PANTHER" id="PTHR21197:SF0">
    <property type="entry name" value="UDP-GALACTOPYRANOSE MUTASE"/>
    <property type="match status" value="1"/>
</dbReference>
<keyword evidence="4" id="KW-0274">FAD</keyword>
<proteinExistence type="inferred from homology"/>
<dbReference type="GO" id="GO:0008767">
    <property type="term" value="F:UDP-galactopyranose mutase activity"/>
    <property type="evidence" value="ECO:0007669"/>
    <property type="project" value="InterPro"/>
</dbReference>
<dbReference type="SUPFAM" id="SSF51971">
    <property type="entry name" value="Nucleotide-binding domain"/>
    <property type="match status" value="1"/>
</dbReference>
<dbReference type="Gene3D" id="3.40.50.720">
    <property type="entry name" value="NAD(P)-binding Rossmann-like Domain"/>
    <property type="match status" value="3"/>
</dbReference>
<organism evidence="8">
    <name type="scientific">freshwater metagenome</name>
    <dbReference type="NCBI Taxonomy" id="449393"/>
    <lineage>
        <taxon>unclassified sequences</taxon>
        <taxon>metagenomes</taxon>
        <taxon>ecological metagenomes</taxon>
    </lineage>
</organism>
<dbReference type="EMBL" id="CAFAZZ010000119">
    <property type="protein sequence ID" value="CAB4844620.1"/>
    <property type="molecule type" value="Genomic_DNA"/>
</dbReference>
<protein>
    <submittedName>
        <fullName evidence="8">Unannotated protein</fullName>
    </submittedName>
</protein>
<dbReference type="Pfam" id="PF03275">
    <property type="entry name" value="GLF"/>
    <property type="match status" value="1"/>
</dbReference>
<dbReference type="Pfam" id="PF13450">
    <property type="entry name" value="NAD_binding_8"/>
    <property type="match status" value="1"/>
</dbReference>
<dbReference type="InterPro" id="IPR015899">
    <property type="entry name" value="UDP-GalPyranose_mutase_C"/>
</dbReference>
<reference evidence="8" key="1">
    <citation type="submission" date="2020-05" db="EMBL/GenBank/DDBJ databases">
        <authorList>
            <person name="Chiriac C."/>
            <person name="Salcher M."/>
            <person name="Ghai R."/>
            <person name="Kavagutti S V."/>
        </authorList>
    </citation>
    <scope>NUCLEOTIDE SEQUENCE</scope>
</reference>
<dbReference type="AlphaFoldDB" id="A0A6J7BH88"/>
<dbReference type="GO" id="GO:0005829">
    <property type="term" value="C:cytosol"/>
    <property type="evidence" value="ECO:0007669"/>
    <property type="project" value="TreeGrafter"/>
</dbReference>
<comment type="similarity">
    <text evidence="2">Belongs to the UDP-galactopyranose/dTDP-fucopyranose mutase family.</text>
</comment>
<keyword evidence="5" id="KW-0413">Isomerase</keyword>
<evidence type="ECO:0000256" key="2">
    <source>
        <dbReference type="ARBA" id="ARBA00009321"/>
    </source>
</evidence>
<evidence type="ECO:0000256" key="1">
    <source>
        <dbReference type="ARBA" id="ARBA00001974"/>
    </source>
</evidence>
<dbReference type="InterPro" id="IPR004379">
    <property type="entry name" value="UDP-GALP_mutase"/>
</dbReference>
<evidence type="ECO:0000313" key="7">
    <source>
        <dbReference type="EMBL" id="CAB4542599.1"/>
    </source>
</evidence>
<evidence type="ECO:0000313" key="8">
    <source>
        <dbReference type="EMBL" id="CAB4844620.1"/>
    </source>
</evidence>
<evidence type="ECO:0000256" key="4">
    <source>
        <dbReference type="ARBA" id="ARBA00022827"/>
    </source>
</evidence>
<dbReference type="PANTHER" id="PTHR21197">
    <property type="entry name" value="UDP-GALACTOPYRANOSE MUTASE"/>
    <property type="match status" value="1"/>
</dbReference>
<gene>
    <name evidence="7" type="ORF">UFOPK1458_00363</name>
    <name evidence="8" type="ORF">UFOPK3243_01026</name>
</gene>
<keyword evidence="3" id="KW-0285">Flavoprotein</keyword>
<evidence type="ECO:0000256" key="5">
    <source>
        <dbReference type="ARBA" id="ARBA00023235"/>
    </source>
</evidence>
<sequence>MDPDLIVVGSGFYGSTVARRFADAFNKKVLIIEKRPHFGGNAYSHFNKVTNIEVHNYGTHIFHTSNIKVIDFITRFAAFNDYRHTVLAKHDNEFYSLPVNLATINKIYRANFTSEQARDLIESEGREVPKNLANLNLENKAISSVGRKIYEALIKNYTEKQWQTPPSLLPAETISRLPVRFNEDNSYFSDTFQGLPIHGYGALFQNILAHPNIEIQLNTDFFGTIWSKQRTIPIVYTGPIDRYFNYKHGRLNWRTVDFEVEVLPQSDFQGMAIVNYPDADVAFTRIHEFKHLHPERENVSGTVIMREYSRFTTPEDEPYYPINSIDDREILLKYRGEIAALRNVWFGGRLGTYQYLDMHMAIASALSFFDNDLSPSFKLRDL</sequence>
<accession>A0A6J7BH88</accession>
<evidence type="ECO:0000256" key="3">
    <source>
        <dbReference type="ARBA" id="ARBA00022630"/>
    </source>
</evidence>
<feature type="domain" description="UDP-galactopyranose mutase C-terminal" evidence="6">
    <location>
        <begin position="153"/>
        <end position="355"/>
    </location>
</feature>
<dbReference type="GO" id="GO:0050660">
    <property type="term" value="F:flavin adenine dinucleotide binding"/>
    <property type="evidence" value="ECO:0007669"/>
    <property type="project" value="TreeGrafter"/>
</dbReference>
<comment type="cofactor">
    <cofactor evidence="1">
        <name>FAD</name>
        <dbReference type="ChEBI" id="CHEBI:57692"/>
    </cofactor>
</comment>
<dbReference type="EMBL" id="CAEZSQ010000055">
    <property type="protein sequence ID" value="CAB4542599.1"/>
    <property type="molecule type" value="Genomic_DNA"/>
</dbReference>
<dbReference type="SUPFAM" id="SSF54373">
    <property type="entry name" value="FAD-linked reductases, C-terminal domain"/>
    <property type="match status" value="1"/>
</dbReference>